<dbReference type="RefSeq" id="WP_156287754.1">
    <property type="nucleotide sequence ID" value="NZ_CP046509.1"/>
</dbReference>
<protein>
    <submittedName>
        <fullName evidence="3">Uncharacterized protein</fullName>
    </submittedName>
</protein>
<dbReference type="KEGG" id="erwi:GN242_15035"/>
<dbReference type="AlphaFoldDB" id="A0A6I6ETP0"/>
<gene>
    <name evidence="3" type="ORF">GN242_15035</name>
</gene>
<feature type="chain" id="PRO_5026370197" evidence="2">
    <location>
        <begin position="28"/>
        <end position="118"/>
    </location>
</feature>
<feature type="signal peptide" evidence="2">
    <location>
        <begin position="1"/>
        <end position="27"/>
    </location>
</feature>
<dbReference type="Gene3D" id="2.40.160.180">
    <property type="entry name" value="Carbohydrate-selective porin OprB"/>
    <property type="match status" value="1"/>
</dbReference>
<dbReference type="GO" id="GO:0015288">
    <property type="term" value="F:porin activity"/>
    <property type="evidence" value="ECO:0007669"/>
    <property type="project" value="InterPro"/>
</dbReference>
<dbReference type="InterPro" id="IPR007049">
    <property type="entry name" value="Carb-sel_porin_OprB"/>
</dbReference>
<dbReference type="EMBL" id="CP046509">
    <property type="protein sequence ID" value="QGU88449.1"/>
    <property type="molecule type" value="Genomic_DNA"/>
</dbReference>
<evidence type="ECO:0000313" key="4">
    <source>
        <dbReference type="Proteomes" id="UP000424752"/>
    </source>
</evidence>
<evidence type="ECO:0000313" key="3">
    <source>
        <dbReference type="EMBL" id="QGU88449.1"/>
    </source>
</evidence>
<dbReference type="GO" id="GO:0008643">
    <property type="term" value="P:carbohydrate transport"/>
    <property type="evidence" value="ECO:0007669"/>
    <property type="project" value="InterPro"/>
</dbReference>
<organism evidence="3 4">
    <name type="scientific">Erwinia sorbitola</name>
    <dbReference type="NCBI Taxonomy" id="2681984"/>
    <lineage>
        <taxon>Bacteria</taxon>
        <taxon>Pseudomonadati</taxon>
        <taxon>Pseudomonadota</taxon>
        <taxon>Gammaproteobacteria</taxon>
        <taxon>Enterobacterales</taxon>
        <taxon>Erwiniaceae</taxon>
        <taxon>Erwinia</taxon>
    </lineage>
</organism>
<evidence type="ECO:0000256" key="1">
    <source>
        <dbReference type="ARBA" id="ARBA00008769"/>
    </source>
</evidence>
<dbReference type="GO" id="GO:0016020">
    <property type="term" value="C:membrane"/>
    <property type="evidence" value="ECO:0007669"/>
    <property type="project" value="InterPro"/>
</dbReference>
<evidence type="ECO:0000256" key="2">
    <source>
        <dbReference type="RuleBase" id="RU363072"/>
    </source>
</evidence>
<proteinExistence type="inferred from homology"/>
<name>A0A6I6ETP0_9GAMM</name>
<keyword evidence="2" id="KW-0732">Signal</keyword>
<dbReference type="Proteomes" id="UP000424752">
    <property type="component" value="Chromosome"/>
</dbReference>
<dbReference type="Pfam" id="PF04966">
    <property type="entry name" value="OprB"/>
    <property type="match status" value="1"/>
</dbReference>
<reference evidence="3 4" key="1">
    <citation type="submission" date="2019-12" db="EMBL/GenBank/DDBJ databases">
        <title>Erwinia sp. nov., isolated from droppings of birds in the Qinghai-Tiebt plateau of China.</title>
        <authorList>
            <person name="Ge Y."/>
        </authorList>
    </citation>
    <scope>NUCLEOTIDE SEQUENCE [LARGE SCALE GENOMIC DNA]</scope>
    <source>
        <strain evidence="3 4">J780</strain>
    </source>
</reference>
<dbReference type="InterPro" id="IPR038673">
    <property type="entry name" value="OprB_sf"/>
</dbReference>
<accession>A0A6I6ETP0</accession>
<sequence>MERKSHLNVCAYAVGIAALLMATSSSATSRQLLAHSPTVAPNNVITFDSQTIAIPEEYQNNEPQPLMRGEGFNYNLYYNYRLTPHLILRPNVQKTTKPGSVSDSSHPFVGGLSAGINF</sequence>
<comment type="similarity">
    <text evidence="1 2">Belongs to the OprB family.</text>
</comment>